<evidence type="ECO:0000313" key="12">
    <source>
        <dbReference type="Proteomes" id="UP000054558"/>
    </source>
</evidence>
<sequence>MADALVEDFITKLKRRQVEGSLVTARKTALVLRQVIAAERKPAPYQASQLIELVKNYGRKLIAANPTELAIGNIVRRVLHIIREEDVTSASHSAANTEDDVERAGPAGGGIAASTGNRTALLAPALKNLLEPTPQLQKPGSDSGSVAESESKRQEKPKSDRASWRLKHNVIEGINELITEVENFSSLIAEQALEHIHQNEVILTMGRSKTLLNFLSEAKKKRSFQAVVAEGAPRYDGHLLAKELAVLGVQTTAITDAAVFAMMARVNMVVVGAHAVMANGGVLAPVGLHMAALAAKRHAVPFVVLCGLHKLSPVFPHDPDTLLNDFKSPSGVLDFGEISDCLDSAAGRVHTPNPFFDYIPPELVSLFITDGGGHNPSYVYRLIAEFYSPEDYVL</sequence>
<feature type="region of interest" description="Disordered" evidence="10">
    <location>
        <begin position="131"/>
        <end position="161"/>
    </location>
</feature>
<evidence type="ECO:0000256" key="1">
    <source>
        <dbReference type="ARBA" id="ARBA00004514"/>
    </source>
</evidence>
<feature type="region of interest" description="Disordered" evidence="10">
    <location>
        <begin position="88"/>
        <end position="114"/>
    </location>
</feature>
<gene>
    <name evidence="11" type="ORF">KFL_001370070</name>
</gene>
<evidence type="ECO:0000256" key="2">
    <source>
        <dbReference type="ARBA" id="ARBA00007251"/>
    </source>
</evidence>
<keyword evidence="12" id="KW-1185">Reference proteome</keyword>
<evidence type="ECO:0000256" key="10">
    <source>
        <dbReference type="SAM" id="MobiDB-lite"/>
    </source>
</evidence>
<comment type="subunit">
    <text evidence="8">Component of the translation initiation factor 2B (eIF2B) complex which is a heterodecamer of two sets of five different subunits: alpha, beta, gamma, delta and epsilon. Subunits alpha, beta and delta comprise a regulatory subcomplex and subunits epsilon and gamma comprise a catalytic subcomplex. Within the complex, the hexameric regulatory complex resides at the center, with the two heterodimeric catalytic subcomplexes bound on opposite sides.</text>
</comment>
<evidence type="ECO:0000256" key="4">
    <source>
        <dbReference type="ARBA" id="ARBA00022540"/>
    </source>
</evidence>
<proteinExistence type="inferred from homology"/>
<dbReference type="FunFam" id="3.40.50.10470:FF:000005">
    <property type="entry name" value="translation initiation factor eIF-2B subunit beta"/>
    <property type="match status" value="1"/>
</dbReference>
<organism evidence="11 12">
    <name type="scientific">Klebsormidium nitens</name>
    <name type="common">Green alga</name>
    <name type="synonym">Ulothrix nitens</name>
    <dbReference type="NCBI Taxonomy" id="105231"/>
    <lineage>
        <taxon>Eukaryota</taxon>
        <taxon>Viridiplantae</taxon>
        <taxon>Streptophyta</taxon>
        <taxon>Klebsormidiophyceae</taxon>
        <taxon>Klebsormidiales</taxon>
        <taxon>Klebsormidiaceae</taxon>
        <taxon>Klebsormidium</taxon>
    </lineage>
</organism>
<dbReference type="PANTHER" id="PTHR45859:SF1">
    <property type="entry name" value="TRANSLATION INITIATION FACTOR EIF-2B SUBUNIT BETA"/>
    <property type="match status" value="1"/>
</dbReference>
<dbReference type="GO" id="GO:0006413">
    <property type="term" value="P:translational initiation"/>
    <property type="evidence" value="ECO:0000318"/>
    <property type="project" value="GO_Central"/>
</dbReference>
<dbReference type="EMBL" id="DF237086">
    <property type="protein sequence ID" value="GAQ83137.1"/>
    <property type="molecule type" value="Genomic_DNA"/>
</dbReference>
<evidence type="ECO:0000256" key="5">
    <source>
        <dbReference type="ARBA" id="ARBA00022917"/>
    </source>
</evidence>
<evidence type="ECO:0000256" key="6">
    <source>
        <dbReference type="ARBA" id="ARBA00044122"/>
    </source>
</evidence>
<dbReference type="OrthoDB" id="2019589at2759"/>
<feature type="compositionally biased region" description="Basic and acidic residues" evidence="10">
    <location>
        <begin position="149"/>
        <end position="161"/>
    </location>
</feature>
<dbReference type="InterPro" id="IPR042529">
    <property type="entry name" value="IF_2B-like_C"/>
</dbReference>
<dbReference type="InterPro" id="IPR051855">
    <property type="entry name" value="eIF2B_beta_subunit"/>
</dbReference>
<evidence type="ECO:0000313" key="11">
    <source>
        <dbReference type="EMBL" id="GAQ83137.1"/>
    </source>
</evidence>
<evidence type="ECO:0000256" key="7">
    <source>
        <dbReference type="ARBA" id="ARBA00044228"/>
    </source>
</evidence>
<dbReference type="Gene3D" id="3.40.50.10470">
    <property type="entry name" value="Translation initiation factor eif-2b, domain 2"/>
    <property type="match status" value="1"/>
</dbReference>
<dbReference type="OMA" id="SHSCAVA"/>
<keyword evidence="4 11" id="KW-0396">Initiation factor</keyword>
<dbReference type="GO" id="GO:0003743">
    <property type="term" value="F:translation initiation factor activity"/>
    <property type="evidence" value="ECO:0000318"/>
    <property type="project" value="GO_Central"/>
</dbReference>
<name>A0A1Y1I308_KLENI</name>
<dbReference type="GO" id="GO:0005829">
    <property type="term" value="C:cytosol"/>
    <property type="evidence" value="ECO:0007669"/>
    <property type="project" value="UniProtKB-SubCell"/>
</dbReference>
<reference evidence="11 12" key="1">
    <citation type="journal article" date="2014" name="Nat. Commun.">
        <title>Klebsormidium flaccidum genome reveals primary factors for plant terrestrial adaptation.</title>
        <authorList>
            <person name="Hori K."/>
            <person name="Maruyama F."/>
            <person name="Fujisawa T."/>
            <person name="Togashi T."/>
            <person name="Yamamoto N."/>
            <person name="Seo M."/>
            <person name="Sato S."/>
            <person name="Yamada T."/>
            <person name="Mori H."/>
            <person name="Tajima N."/>
            <person name="Moriyama T."/>
            <person name="Ikeuchi M."/>
            <person name="Watanabe M."/>
            <person name="Wada H."/>
            <person name="Kobayashi K."/>
            <person name="Saito M."/>
            <person name="Masuda T."/>
            <person name="Sasaki-Sekimoto Y."/>
            <person name="Mashiguchi K."/>
            <person name="Awai K."/>
            <person name="Shimojima M."/>
            <person name="Masuda S."/>
            <person name="Iwai M."/>
            <person name="Nobusawa T."/>
            <person name="Narise T."/>
            <person name="Kondo S."/>
            <person name="Saito H."/>
            <person name="Sato R."/>
            <person name="Murakawa M."/>
            <person name="Ihara Y."/>
            <person name="Oshima-Yamada Y."/>
            <person name="Ohtaka K."/>
            <person name="Satoh M."/>
            <person name="Sonobe K."/>
            <person name="Ishii M."/>
            <person name="Ohtani R."/>
            <person name="Kanamori-Sato M."/>
            <person name="Honoki R."/>
            <person name="Miyazaki D."/>
            <person name="Mochizuki H."/>
            <person name="Umetsu J."/>
            <person name="Higashi K."/>
            <person name="Shibata D."/>
            <person name="Kamiya Y."/>
            <person name="Sato N."/>
            <person name="Nakamura Y."/>
            <person name="Tabata S."/>
            <person name="Ida S."/>
            <person name="Kurokawa K."/>
            <person name="Ohta H."/>
        </authorList>
    </citation>
    <scope>NUCLEOTIDE SEQUENCE [LARGE SCALE GENOMIC DNA]</scope>
    <source>
        <strain evidence="11 12">NIES-2285</strain>
    </source>
</reference>
<protein>
    <recommendedName>
        <fullName evidence="6">Translation initiation factor eIF2B subunit beta</fullName>
    </recommendedName>
    <alternativeName>
        <fullName evidence="7">eIF2B GDP-GTP exchange factor subunit beta</fullName>
    </alternativeName>
</protein>
<dbReference type="InterPro" id="IPR037171">
    <property type="entry name" value="NagB/RpiA_transferase-like"/>
</dbReference>
<accession>A0A1Y1I308</accession>
<dbReference type="STRING" id="105231.A0A1Y1I308"/>
<evidence type="ECO:0000256" key="8">
    <source>
        <dbReference type="ARBA" id="ARBA00046432"/>
    </source>
</evidence>
<dbReference type="PANTHER" id="PTHR45859">
    <property type="entry name" value="TRANSLATION INITIATION FACTOR EIF-2B SUBUNIT BETA"/>
    <property type="match status" value="1"/>
</dbReference>
<dbReference type="GO" id="GO:0005851">
    <property type="term" value="C:eukaryotic translation initiation factor 2B complex"/>
    <property type="evidence" value="ECO:0000318"/>
    <property type="project" value="GO_Central"/>
</dbReference>
<comment type="similarity">
    <text evidence="2 9">Belongs to the eIF-2B alpha/beta/delta subunits family.</text>
</comment>
<keyword evidence="3" id="KW-0963">Cytoplasm</keyword>
<dbReference type="Pfam" id="PF01008">
    <property type="entry name" value="IF-2B"/>
    <property type="match status" value="1"/>
</dbReference>
<dbReference type="Proteomes" id="UP000054558">
    <property type="component" value="Unassembled WGS sequence"/>
</dbReference>
<dbReference type="AlphaFoldDB" id="A0A1Y1I308"/>
<dbReference type="SUPFAM" id="SSF100950">
    <property type="entry name" value="NagB/RpiA/CoA transferase-like"/>
    <property type="match status" value="1"/>
</dbReference>
<feature type="compositionally biased region" description="Polar residues" evidence="10">
    <location>
        <begin position="134"/>
        <end position="148"/>
    </location>
</feature>
<evidence type="ECO:0000256" key="3">
    <source>
        <dbReference type="ARBA" id="ARBA00022490"/>
    </source>
</evidence>
<dbReference type="InterPro" id="IPR000649">
    <property type="entry name" value="IF-2B-related"/>
</dbReference>
<evidence type="ECO:0000256" key="9">
    <source>
        <dbReference type="RuleBase" id="RU003814"/>
    </source>
</evidence>
<keyword evidence="5" id="KW-0648">Protein biosynthesis</keyword>
<comment type="subcellular location">
    <subcellularLocation>
        <location evidence="1">Cytoplasm</location>
        <location evidence="1">Cytosol</location>
    </subcellularLocation>
</comment>